<feature type="transmembrane region" description="Helical" evidence="10">
    <location>
        <begin position="285"/>
        <end position="306"/>
    </location>
</feature>
<evidence type="ECO:0000313" key="11">
    <source>
        <dbReference type="EMBL" id="KAK5172027.1"/>
    </source>
</evidence>
<feature type="compositionally biased region" description="Basic and acidic residues" evidence="9">
    <location>
        <begin position="137"/>
        <end position="156"/>
    </location>
</feature>
<name>A0AAV9PFL4_9PEZI</name>
<protein>
    <submittedName>
        <fullName evidence="11">Uncharacterized protein</fullName>
    </submittedName>
</protein>
<dbReference type="Proteomes" id="UP001337655">
    <property type="component" value="Unassembled WGS sequence"/>
</dbReference>
<evidence type="ECO:0000256" key="7">
    <source>
        <dbReference type="ARBA" id="ARBA00035120"/>
    </source>
</evidence>
<dbReference type="EMBL" id="JAVRRT010000005">
    <property type="protein sequence ID" value="KAK5172027.1"/>
    <property type="molecule type" value="Genomic_DNA"/>
</dbReference>
<feature type="compositionally biased region" description="Basic and acidic residues" evidence="9">
    <location>
        <begin position="27"/>
        <end position="41"/>
    </location>
</feature>
<organism evidence="11 12">
    <name type="scientific">Saxophila tyrrhenica</name>
    <dbReference type="NCBI Taxonomy" id="1690608"/>
    <lineage>
        <taxon>Eukaryota</taxon>
        <taxon>Fungi</taxon>
        <taxon>Dikarya</taxon>
        <taxon>Ascomycota</taxon>
        <taxon>Pezizomycotina</taxon>
        <taxon>Dothideomycetes</taxon>
        <taxon>Dothideomycetidae</taxon>
        <taxon>Mycosphaerellales</taxon>
        <taxon>Extremaceae</taxon>
        <taxon>Saxophila</taxon>
    </lineage>
</organism>
<feature type="transmembrane region" description="Helical" evidence="10">
    <location>
        <begin position="103"/>
        <end position="120"/>
    </location>
</feature>
<dbReference type="Pfam" id="PF02537">
    <property type="entry name" value="CRCB"/>
    <property type="match status" value="2"/>
</dbReference>
<comment type="similarity">
    <text evidence="7">Belongs to the fluoride channel Fluc/FEX (TC 1.A.43) family.</text>
</comment>
<dbReference type="RefSeq" id="XP_064660871.1">
    <property type="nucleotide sequence ID" value="XM_064800920.1"/>
</dbReference>
<evidence type="ECO:0000256" key="9">
    <source>
        <dbReference type="SAM" id="MobiDB-lite"/>
    </source>
</evidence>
<proteinExistence type="inferred from homology"/>
<dbReference type="GO" id="GO:1903425">
    <property type="term" value="F:fluoride transmembrane transporter activity"/>
    <property type="evidence" value="ECO:0007669"/>
    <property type="project" value="TreeGrafter"/>
</dbReference>
<evidence type="ECO:0000256" key="3">
    <source>
        <dbReference type="ARBA" id="ARBA00022475"/>
    </source>
</evidence>
<evidence type="ECO:0000256" key="1">
    <source>
        <dbReference type="ARBA" id="ARBA00002598"/>
    </source>
</evidence>
<keyword evidence="4 10" id="KW-0812">Transmembrane</keyword>
<comment type="caution">
    <text evidence="11">The sequence shown here is derived from an EMBL/GenBank/DDBJ whole genome shotgun (WGS) entry which is preliminary data.</text>
</comment>
<accession>A0AAV9PFL4</accession>
<keyword evidence="5 10" id="KW-1133">Transmembrane helix</keyword>
<feature type="transmembrane region" description="Helical" evidence="10">
    <location>
        <begin position="410"/>
        <end position="431"/>
    </location>
</feature>
<feature type="transmembrane region" description="Helical" evidence="10">
    <location>
        <begin position="318"/>
        <end position="338"/>
    </location>
</feature>
<feature type="region of interest" description="Disordered" evidence="9">
    <location>
        <begin position="1"/>
        <end position="41"/>
    </location>
</feature>
<evidence type="ECO:0000256" key="4">
    <source>
        <dbReference type="ARBA" id="ARBA00022692"/>
    </source>
</evidence>
<keyword evidence="6 10" id="KW-0472">Membrane</keyword>
<reference evidence="11 12" key="1">
    <citation type="submission" date="2023-08" db="EMBL/GenBank/DDBJ databases">
        <title>Black Yeasts Isolated from many extreme environments.</title>
        <authorList>
            <person name="Coleine C."/>
            <person name="Stajich J.E."/>
            <person name="Selbmann L."/>
        </authorList>
    </citation>
    <scope>NUCLEOTIDE SEQUENCE [LARGE SCALE GENOMIC DNA]</scope>
    <source>
        <strain evidence="11 12">CCFEE 5935</strain>
    </source>
</reference>
<dbReference type="InterPro" id="IPR003691">
    <property type="entry name" value="FluC"/>
</dbReference>
<dbReference type="AlphaFoldDB" id="A0AAV9PFL4"/>
<evidence type="ECO:0000256" key="2">
    <source>
        <dbReference type="ARBA" id="ARBA00004651"/>
    </source>
</evidence>
<comment type="function">
    <text evidence="1">Fluoride channel required for the rapid expulsion of cytoplasmic fluoride.</text>
</comment>
<keyword evidence="12" id="KW-1185">Reference proteome</keyword>
<sequence>MGTERQETEGLDELVAPAPDENPQENEYYRHDSLESERRTQDIENRVASIDENARPASKAPSFEKRFLAKFYTVSYLIFFSILGTLARLGLVALTAYPGGPNANPILWANVGGSLIIGFLREDRLLFRNHWKQATQDARDGAQEESRHSVDDRNEGGDGGGRSGSDESELEKVAQQSFNEKKTRLHVYIGLAVGFCGSFTSFADIIRDAFLAISDDFSTADITTLETTDVKRGRSDGYSVLAVIGILWLQVAMSTASLQLGAHIATGVGSLAEIIPVLELKIEEVLNKVVLVLGCGSWIGAVMMAIWPPQQAWRGQAVFAIVFAPVGCLLRFYLALLLNPRANSFPLGTFAANVFGTCVLGMAWDLQHSRLVGVVGCQVLQGIGDGFCGALTTVSTWVLELKALKLWHSYVYAAASIGVSLAFMVVIMGSFRWTEGFQDPVC</sequence>
<evidence type="ECO:0000256" key="10">
    <source>
        <dbReference type="SAM" id="Phobius"/>
    </source>
</evidence>
<feature type="transmembrane region" description="Helical" evidence="10">
    <location>
        <begin position="344"/>
        <end position="364"/>
    </location>
</feature>
<dbReference type="PANTHER" id="PTHR28259:SF1">
    <property type="entry name" value="FLUORIDE EXPORT PROTEIN 1-RELATED"/>
    <property type="match status" value="1"/>
</dbReference>
<feature type="transmembrane region" description="Helical" evidence="10">
    <location>
        <begin position="371"/>
        <end position="398"/>
    </location>
</feature>
<keyword evidence="3" id="KW-1003">Cell membrane</keyword>
<comment type="subcellular location">
    <subcellularLocation>
        <location evidence="2">Cell membrane</location>
        <topology evidence="2">Multi-pass membrane protein</topology>
    </subcellularLocation>
</comment>
<evidence type="ECO:0000256" key="5">
    <source>
        <dbReference type="ARBA" id="ARBA00022989"/>
    </source>
</evidence>
<dbReference type="GO" id="GO:0005886">
    <property type="term" value="C:plasma membrane"/>
    <property type="evidence" value="ECO:0007669"/>
    <property type="project" value="UniProtKB-SubCell"/>
</dbReference>
<feature type="region of interest" description="Disordered" evidence="9">
    <location>
        <begin position="137"/>
        <end position="173"/>
    </location>
</feature>
<dbReference type="PANTHER" id="PTHR28259">
    <property type="entry name" value="FLUORIDE EXPORT PROTEIN 1-RELATED"/>
    <property type="match status" value="1"/>
</dbReference>
<gene>
    <name evidence="11" type="ORF">LTR77_003664</name>
</gene>
<dbReference type="GeneID" id="89925010"/>
<evidence type="ECO:0000256" key="8">
    <source>
        <dbReference type="ARBA" id="ARBA00035585"/>
    </source>
</evidence>
<evidence type="ECO:0000256" key="6">
    <source>
        <dbReference type="ARBA" id="ARBA00023136"/>
    </source>
</evidence>
<comment type="catalytic activity">
    <reaction evidence="8">
        <text>fluoride(in) = fluoride(out)</text>
        <dbReference type="Rhea" id="RHEA:76159"/>
        <dbReference type="ChEBI" id="CHEBI:17051"/>
    </reaction>
    <physiologicalReaction direction="left-to-right" evidence="8">
        <dbReference type="Rhea" id="RHEA:76160"/>
    </physiologicalReaction>
</comment>
<evidence type="ECO:0000313" key="12">
    <source>
        <dbReference type="Proteomes" id="UP001337655"/>
    </source>
</evidence>
<feature type="transmembrane region" description="Helical" evidence="10">
    <location>
        <begin position="74"/>
        <end position="97"/>
    </location>
</feature>